<dbReference type="RefSeq" id="WP_126580994.1">
    <property type="nucleotide sequence ID" value="NZ_BIFR01000001.1"/>
</dbReference>
<evidence type="ECO:0000256" key="6">
    <source>
        <dbReference type="ARBA" id="ARBA00048556"/>
    </source>
</evidence>
<dbReference type="InterPro" id="IPR011268">
    <property type="entry name" value="Purine_phosphorylase"/>
</dbReference>
<dbReference type="InterPro" id="IPR035994">
    <property type="entry name" value="Nucleoside_phosphorylase_sf"/>
</dbReference>
<organism evidence="10 11">
    <name type="scientific">Tengunoibacter tsumagoiensis</name>
    <dbReference type="NCBI Taxonomy" id="2014871"/>
    <lineage>
        <taxon>Bacteria</taxon>
        <taxon>Bacillati</taxon>
        <taxon>Chloroflexota</taxon>
        <taxon>Ktedonobacteria</taxon>
        <taxon>Ktedonobacterales</taxon>
        <taxon>Dictyobacteraceae</taxon>
        <taxon>Tengunoibacter</taxon>
    </lineage>
</organism>
<feature type="binding site" evidence="8">
    <location>
        <position position="60"/>
    </location>
    <ligand>
        <name>phosphate</name>
        <dbReference type="ChEBI" id="CHEBI:43474"/>
    </ligand>
</feature>
<feature type="binding site" evidence="8">
    <location>
        <position position="29"/>
    </location>
    <ligand>
        <name>phosphate</name>
        <dbReference type="ChEBI" id="CHEBI:43474"/>
    </ligand>
</feature>
<dbReference type="OrthoDB" id="1523230at2"/>
<evidence type="ECO:0000256" key="7">
    <source>
        <dbReference type="PIRNR" id="PIRNR000477"/>
    </source>
</evidence>
<gene>
    <name evidence="10" type="primary">punA</name>
    <name evidence="10" type="ORF">KTT_33310</name>
</gene>
<dbReference type="PANTHER" id="PTHR11904">
    <property type="entry name" value="METHYLTHIOADENOSINE/PURINE NUCLEOSIDE PHOSPHORYLASE"/>
    <property type="match status" value="1"/>
</dbReference>
<keyword evidence="5 7" id="KW-0808">Transferase</keyword>
<dbReference type="InterPro" id="IPR011270">
    <property type="entry name" value="Pur_Nuc_Pase_Ino/Guo-sp"/>
</dbReference>
<feature type="binding site" evidence="8">
    <location>
        <begin position="80"/>
        <end position="82"/>
    </location>
    <ligand>
        <name>phosphate</name>
        <dbReference type="ChEBI" id="CHEBI:43474"/>
    </ligand>
</feature>
<dbReference type="PIRSF" id="PIRSF000477">
    <property type="entry name" value="PurNPase"/>
    <property type="match status" value="1"/>
</dbReference>
<feature type="binding site" evidence="8">
    <location>
        <position position="215"/>
    </location>
    <ligand>
        <name>phosphate</name>
        <dbReference type="ChEBI" id="CHEBI:43474"/>
    </ligand>
</feature>
<evidence type="ECO:0000256" key="1">
    <source>
        <dbReference type="ARBA" id="ARBA00002678"/>
    </source>
</evidence>
<dbReference type="Proteomes" id="UP000287352">
    <property type="component" value="Unassembled WGS sequence"/>
</dbReference>
<dbReference type="EC" id="2.4.2.1" evidence="7"/>
<feature type="binding site" evidence="8">
    <location>
        <position position="112"/>
    </location>
    <ligand>
        <name>phosphate</name>
        <dbReference type="ChEBI" id="CHEBI:43474"/>
    </ligand>
</feature>
<dbReference type="UniPathway" id="UPA00606"/>
<dbReference type="NCBIfam" id="TIGR01697">
    <property type="entry name" value="PNPH-PUNA-XAPA"/>
    <property type="match status" value="1"/>
</dbReference>
<comment type="similarity">
    <text evidence="3 7">Belongs to the PNP/MTAP phosphorylase family.</text>
</comment>
<keyword evidence="4 7" id="KW-0328">Glycosyltransferase</keyword>
<dbReference type="CDD" id="cd09009">
    <property type="entry name" value="PNP-EcPNPII_like"/>
    <property type="match status" value="1"/>
</dbReference>
<dbReference type="SUPFAM" id="SSF53167">
    <property type="entry name" value="Purine and uridine phosphorylases"/>
    <property type="match status" value="1"/>
</dbReference>
<evidence type="ECO:0000259" key="9">
    <source>
        <dbReference type="Pfam" id="PF01048"/>
    </source>
</evidence>
<dbReference type="NCBIfam" id="NF006054">
    <property type="entry name" value="PRK08202.1"/>
    <property type="match status" value="1"/>
</dbReference>
<dbReference type="GO" id="GO:0005737">
    <property type="term" value="C:cytoplasm"/>
    <property type="evidence" value="ECO:0007669"/>
    <property type="project" value="TreeGrafter"/>
</dbReference>
<comment type="catalytic activity">
    <reaction evidence="6">
        <text>a purine 2'-deoxy-D-ribonucleoside + phosphate = a purine nucleobase + 2-deoxy-alpha-D-ribose 1-phosphate</text>
        <dbReference type="Rhea" id="RHEA:36431"/>
        <dbReference type="ChEBI" id="CHEBI:26386"/>
        <dbReference type="ChEBI" id="CHEBI:43474"/>
        <dbReference type="ChEBI" id="CHEBI:57259"/>
        <dbReference type="ChEBI" id="CHEBI:142361"/>
        <dbReference type="EC" id="2.4.2.1"/>
    </reaction>
</comment>
<evidence type="ECO:0000256" key="4">
    <source>
        <dbReference type="ARBA" id="ARBA00022676"/>
    </source>
</evidence>
<dbReference type="GO" id="GO:0009116">
    <property type="term" value="P:nucleoside metabolic process"/>
    <property type="evidence" value="ECO:0007669"/>
    <property type="project" value="InterPro"/>
</dbReference>
<sequence length="277" mass="29843">MLYDQISEAVTAIRAHIQQKPAVAIILGSGLGALATEIRHAVAIPYSEIPHFSRSTVVGHAGRLLIGTLEDVPVVAMQGRFHLYEGYSAEAITLPVRVMRMLGAETLIVSNAAGGVNPDYRTGDFMLLSDHINLPGMSGNNPLVGAQDERLGVRFPPLAHAYDKHLRTLAQTVAREIQGIKLHEGVYTMLVGPTYETSAELRFLRTIGTDAVGMSTVPEVVVARQMGMRVLGISLITNEATGNETQEVNHEEVMQAAEAARIKFAALVTGIVREIAS</sequence>
<evidence type="ECO:0000256" key="8">
    <source>
        <dbReference type="PIRSR" id="PIRSR000477-2"/>
    </source>
</evidence>
<evidence type="ECO:0000313" key="11">
    <source>
        <dbReference type="Proteomes" id="UP000287352"/>
    </source>
</evidence>
<dbReference type="AlphaFoldDB" id="A0A402A325"/>
<comment type="pathway">
    <text evidence="2 7">Purine metabolism; purine nucleoside salvage.</text>
</comment>
<evidence type="ECO:0000256" key="2">
    <source>
        <dbReference type="ARBA" id="ARBA00005058"/>
    </source>
</evidence>
<reference evidence="11" key="1">
    <citation type="submission" date="2018-12" db="EMBL/GenBank/DDBJ databases">
        <title>Tengunoibacter tsumagoiensis gen. nov., sp. nov., Dictyobacter kobayashii sp. nov., D. alpinus sp. nov., and D. joshuensis sp. nov. and description of Dictyobacteraceae fam. nov. within the order Ktedonobacterales isolated from Tengu-no-mugimeshi.</title>
        <authorList>
            <person name="Wang C.M."/>
            <person name="Zheng Y."/>
            <person name="Sakai Y."/>
            <person name="Toyoda A."/>
            <person name="Minakuchi Y."/>
            <person name="Abe K."/>
            <person name="Yokota A."/>
            <person name="Yabe S."/>
        </authorList>
    </citation>
    <scope>NUCLEOTIDE SEQUENCE [LARGE SCALE GENOMIC DNA]</scope>
    <source>
        <strain evidence="11">Uno3</strain>
    </source>
</reference>
<name>A0A402A325_9CHLR</name>
<dbReference type="Gene3D" id="3.40.50.1580">
    <property type="entry name" value="Nucleoside phosphorylase domain"/>
    <property type="match status" value="1"/>
</dbReference>
<dbReference type="FunFam" id="3.40.50.1580:FF:000004">
    <property type="entry name" value="Purine nucleoside phosphorylase"/>
    <property type="match status" value="1"/>
</dbReference>
<evidence type="ECO:0000256" key="5">
    <source>
        <dbReference type="ARBA" id="ARBA00022679"/>
    </source>
</evidence>
<dbReference type="Pfam" id="PF01048">
    <property type="entry name" value="PNP_UDP_1"/>
    <property type="match status" value="1"/>
</dbReference>
<protein>
    <recommendedName>
        <fullName evidence="7">Purine nucleoside phosphorylase</fullName>
        <ecNumber evidence="7">2.4.2.1</ecNumber>
    </recommendedName>
    <alternativeName>
        <fullName evidence="7">Inosine-guanosine phosphorylase</fullName>
    </alternativeName>
</protein>
<accession>A0A402A325</accession>
<evidence type="ECO:0000313" key="10">
    <source>
        <dbReference type="EMBL" id="GCE13472.1"/>
    </source>
</evidence>
<keyword evidence="11" id="KW-1185">Reference proteome</keyword>
<dbReference type="GO" id="GO:0004731">
    <property type="term" value="F:purine-nucleoside phosphorylase activity"/>
    <property type="evidence" value="ECO:0007669"/>
    <property type="project" value="UniProtKB-EC"/>
</dbReference>
<dbReference type="EMBL" id="BIFR01000001">
    <property type="protein sequence ID" value="GCE13472.1"/>
    <property type="molecule type" value="Genomic_DNA"/>
</dbReference>
<feature type="binding site" evidence="8">
    <location>
        <position position="238"/>
    </location>
    <ligand>
        <name>a purine D-ribonucleoside</name>
        <dbReference type="ChEBI" id="CHEBI:142355"/>
    </ligand>
</feature>
<evidence type="ECO:0000256" key="3">
    <source>
        <dbReference type="ARBA" id="ARBA00006751"/>
    </source>
</evidence>
<feature type="domain" description="Nucleoside phosphorylase" evidence="9">
    <location>
        <begin position="23"/>
        <end position="273"/>
    </location>
</feature>
<comment type="caution">
    <text evidence="10">The sequence shown here is derived from an EMBL/GenBank/DDBJ whole genome shotgun (WGS) entry which is preliminary data.</text>
</comment>
<dbReference type="PANTHER" id="PTHR11904:SF9">
    <property type="entry name" value="PURINE NUCLEOSIDE PHOSPHORYLASE-RELATED"/>
    <property type="match status" value="1"/>
</dbReference>
<dbReference type="InterPro" id="IPR000845">
    <property type="entry name" value="Nucleoside_phosphorylase_d"/>
</dbReference>
<proteinExistence type="inferred from homology"/>
<dbReference type="NCBIfam" id="TIGR01700">
    <property type="entry name" value="PNPH"/>
    <property type="match status" value="1"/>
</dbReference>
<comment type="function">
    <text evidence="1">The purine nucleoside phosphorylases catalyze the phosphorolytic breakdown of the N-glycosidic bond in the beta-(deoxy)ribonucleoside molecules, with the formation of the corresponding free purine bases and pentose-1-phosphate. Cleaves guanosine, inosine, 2'-deoxyguanosine and 2'-deoxyinosine.</text>
</comment>
<feature type="binding site" evidence="8">
    <location>
        <position position="196"/>
    </location>
    <ligand>
        <name>a purine D-ribonucleoside</name>
        <dbReference type="ChEBI" id="CHEBI:142355"/>
    </ligand>
</feature>